<dbReference type="Proteomes" id="UP001153714">
    <property type="component" value="Chromosome 8"/>
</dbReference>
<proteinExistence type="predicted"/>
<keyword evidence="2" id="KW-1185">Reference proteome</keyword>
<evidence type="ECO:0000313" key="2">
    <source>
        <dbReference type="Proteomes" id="UP001153714"/>
    </source>
</evidence>
<evidence type="ECO:0000313" key="1">
    <source>
        <dbReference type="EMBL" id="CAG9795593.1"/>
    </source>
</evidence>
<reference evidence="1" key="2">
    <citation type="submission" date="2022-10" db="EMBL/GenBank/DDBJ databases">
        <authorList>
            <consortium name="ENA_rothamsted_submissions"/>
            <consortium name="culmorum"/>
            <person name="King R."/>
        </authorList>
    </citation>
    <scope>NUCLEOTIDE SEQUENCE</scope>
</reference>
<reference evidence="1" key="1">
    <citation type="submission" date="2021-12" db="EMBL/GenBank/DDBJ databases">
        <authorList>
            <person name="King R."/>
        </authorList>
    </citation>
    <scope>NUCLEOTIDE SEQUENCE</scope>
</reference>
<gene>
    <name evidence="1" type="ORF">DIATSA_LOCUS12843</name>
</gene>
<protein>
    <submittedName>
        <fullName evidence="1">Uncharacterized protein</fullName>
    </submittedName>
</protein>
<accession>A0A9N9RFC7</accession>
<dbReference type="AlphaFoldDB" id="A0A9N9RFC7"/>
<organism evidence="1 2">
    <name type="scientific">Diatraea saccharalis</name>
    <name type="common">sugarcane borer</name>
    <dbReference type="NCBI Taxonomy" id="40085"/>
    <lineage>
        <taxon>Eukaryota</taxon>
        <taxon>Metazoa</taxon>
        <taxon>Ecdysozoa</taxon>
        <taxon>Arthropoda</taxon>
        <taxon>Hexapoda</taxon>
        <taxon>Insecta</taxon>
        <taxon>Pterygota</taxon>
        <taxon>Neoptera</taxon>
        <taxon>Endopterygota</taxon>
        <taxon>Lepidoptera</taxon>
        <taxon>Glossata</taxon>
        <taxon>Ditrysia</taxon>
        <taxon>Pyraloidea</taxon>
        <taxon>Crambidae</taxon>
        <taxon>Crambinae</taxon>
        <taxon>Diatraea</taxon>
    </lineage>
</organism>
<dbReference type="OrthoDB" id="7401377at2759"/>
<sequence length="116" mass="12834">MAVPTVTIDELSNAIMDPTINATPKKVLEGILNDHMDLYYGNETPFTTGKTVLPMDTTIQDVDNAAADLGVEKKFRDIFSKISEVYKSGNLTPQSVNYGWDPKLKPVLVVVTQNKF</sequence>
<dbReference type="EMBL" id="OU893339">
    <property type="protein sequence ID" value="CAG9795593.1"/>
    <property type="molecule type" value="Genomic_DNA"/>
</dbReference>
<name>A0A9N9RFC7_9NEOP</name>